<keyword evidence="2" id="KW-1185">Reference proteome</keyword>
<reference evidence="2" key="1">
    <citation type="journal article" date="2013" name="Science">
        <title>Comparative analysis of bat genomes provides insight into the evolution of flight and immunity.</title>
        <authorList>
            <person name="Zhang G."/>
            <person name="Cowled C."/>
            <person name="Shi Z."/>
            <person name="Huang Z."/>
            <person name="Bishop-Lilly K.A."/>
            <person name="Fang X."/>
            <person name="Wynne J.W."/>
            <person name="Xiong Z."/>
            <person name="Baker M.L."/>
            <person name="Zhao W."/>
            <person name="Tachedjian M."/>
            <person name="Zhu Y."/>
            <person name="Zhou P."/>
            <person name="Jiang X."/>
            <person name="Ng J."/>
            <person name="Yang L."/>
            <person name="Wu L."/>
            <person name="Xiao J."/>
            <person name="Feng Y."/>
            <person name="Chen Y."/>
            <person name="Sun X."/>
            <person name="Zhang Y."/>
            <person name="Marsh G.A."/>
            <person name="Crameri G."/>
            <person name="Broder C.C."/>
            <person name="Frey K.G."/>
            <person name="Wang L.F."/>
            <person name="Wang J."/>
        </authorList>
    </citation>
    <scope>NUCLEOTIDE SEQUENCE [LARGE SCALE GENOMIC DNA]</scope>
</reference>
<dbReference type="InParanoid" id="L5K101"/>
<dbReference type="EMBL" id="KB031072">
    <property type="protein sequence ID" value="ELK04406.1"/>
    <property type="molecule type" value="Genomic_DNA"/>
</dbReference>
<proteinExistence type="predicted"/>
<dbReference type="Proteomes" id="UP000010552">
    <property type="component" value="Unassembled WGS sequence"/>
</dbReference>
<accession>L5K101</accession>
<sequence>MFSAHGLDARSGGLSVGGVRWGGVTQSRAMLSGGRVRKERAARGPYGFSVQCLHSAEGVSEKAARLSAQGGAAPAEKG</sequence>
<protein>
    <submittedName>
        <fullName evidence="1">Uncharacterized protein</fullName>
    </submittedName>
</protein>
<name>L5K101_PTEAL</name>
<organism evidence="1 2">
    <name type="scientific">Pteropus alecto</name>
    <name type="common">Black flying fox</name>
    <dbReference type="NCBI Taxonomy" id="9402"/>
    <lineage>
        <taxon>Eukaryota</taxon>
        <taxon>Metazoa</taxon>
        <taxon>Chordata</taxon>
        <taxon>Craniata</taxon>
        <taxon>Vertebrata</taxon>
        <taxon>Euteleostomi</taxon>
        <taxon>Mammalia</taxon>
        <taxon>Eutheria</taxon>
        <taxon>Laurasiatheria</taxon>
        <taxon>Chiroptera</taxon>
        <taxon>Yinpterochiroptera</taxon>
        <taxon>Pteropodoidea</taxon>
        <taxon>Pteropodidae</taxon>
        <taxon>Pteropodinae</taxon>
        <taxon>Pteropus</taxon>
    </lineage>
</organism>
<gene>
    <name evidence="1" type="ORF">PAL_GLEAN10024730</name>
</gene>
<dbReference type="AlphaFoldDB" id="L5K101"/>
<evidence type="ECO:0000313" key="1">
    <source>
        <dbReference type="EMBL" id="ELK04406.1"/>
    </source>
</evidence>
<evidence type="ECO:0000313" key="2">
    <source>
        <dbReference type="Proteomes" id="UP000010552"/>
    </source>
</evidence>